<feature type="domain" description="NADH-Ubiquinone oxidoreductase (complex I) chain 5 N-terminal" evidence="8">
    <location>
        <begin position="75"/>
        <end position="125"/>
    </location>
</feature>
<protein>
    <submittedName>
        <fullName evidence="9">NADH-quinone oxidoreductase subunit L</fullName>
        <ecNumber evidence="9">1.6.5.11</ecNumber>
    </submittedName>
</protein>
<accession>I0IEM2</accession>
<gene>
    <name evidence="9" type="primary">nuoL</name>
    <name evidence="9" type="ordered locus">PSMK_15510</name>
</gene>
<dbReference type="InterPro" id="IPR001750">
    <property type="entry name" value="ND/Mrp_TM"/>
</dbReference>
<feature type="transmembrane region" description="Helical" evidence="6">
    <location>
        <begin position="95"/>
        <end position="113"/>
    </location>
</feature>
<dbReference type="PANTHER" id="PTHR42829:SF2">
    <property type="entry name" value="NADH-UBIQUINONE OXIDOREDUCTASE CHAIN 5"/>
    <property type="match status" value="1"/>
</dbReference>
<keyword evidence="4 6" id="KW-0472">Membrane</keyword>
<dbReference type="HOGENOM" id="CLU_007100_6_2_0"/>
<feature type="transmembrane region" description="Helical" evidence="6">
    <location>
        <begin position="351"/>
        <end position="372"/>
    </location>
</feature>
<feature type="transmembrane region" description="Helical" evidence="6">
    <location>
        <begin position="39"/>
        <end position="60"/>
    </location>
</feature>
<evidence type="ECO:0000256" key="5">
    <source>
        <dbReference type="RuleBase" id="RU000320"/>
    </source>
</evidence>
<sequence length="728" mass="75631">MTALVTLIPWIALLAAIACGALAFRGGSDAAAARRGEPLAGWICAGAILVGFAFTLLGGLGGRAGATDLTTLWTWFESGNLRVGFGYAVDDLTRVMLFVITGVGSLIAIYAVGYMRGDPGFARFFAGVALFLFAMTTLVMADNLVLLFLGWEGVGLCSYLLIGHYRTTATAVAAAKKAFIVNRIGDFCLLIALMLIYQQYGTLSLHGELNVLDAARGMLADVGPAGSGEAVHTWIPLLLMLGAFGKSAQGPLFVWLPDAMAGPTPVSALVHAATMVTAGVYLVARMMPVFQLSPTALAVVTGIGVLTALFAATIALCSTDLKGVFAYSTVSQLGYMFVGVGAMSAGGVAHLFTHAFFKALLFLTAGSVMHALAGQLDIRTMGGLRRKMPVTMALMLVGCLSLAGVPFLTAGYFSKDEILGDAMAVGVADWRGLGWVYTSAAWVGLFTAGLTAFYTFRLWFRVFCGPERFEMGPDHGHDDASHAAAVSQTEAHAGAVGDGDGDDAHGHGPHEMPWWPMNLPLVLLALGSTLLGFFLFDALVGAGYVAQLAADLALVEPHAADHAGSVAAHGVAEGGGHGLHHQALFGVDAHKAVKTMAALLAVLGVVLAAVFHLFQPGLRDRLVGSITGVVAFLRDGWRIDGLYDRMIVTPLRLMAELLSAADGLLVGGFFAGLGLLPSATGRTLQPAQSGRLQGHAVLMLAGIAGLALLLLFAAAYLQPAGVQTAAAG</sequence>
<dbReference type="GO" id="GO:0016020">
    <property type="term" value="C:membrane"/>
    <property type="evidence" value="ECO:0007669"/>
    <property type="project" value="UniProtKB-SubCell"/>
</dbReference>
<feature type="transmembrane region" description="Helical" evidence="6">
    <location>
        <begin position="393"/>
        <end position="414"/>
    </location>
</feature>
<dbReference type="STRING" id="1142394.PSMK_15510"/>
<dbReference type="OrthoDB" id="9807568at2"/>
<dbReference type="PATRIC" id="fig|1142394.8.peg.1595"/>
<dbReference type="InterPro" id="IPR018393">
    <property type="entry name" value="NADHpl_OxRdtase_5_subgr"/>
</dbReference>
<dbReference type="Pfam" id="PF00662">
    <property type="entry name" value="Proton_antipo_N"/>
    <property type="match status" value="1"/>
</dbReference>
<reference evidence="9 10" key="1">
    <citation type="submission" date="2012-02" db="EMBL/GenBank/DDBJ databases">
        <title>Complete genome sequence of Phycisphaera mikurensis NBRC 102666.</title>
        <authorList>
            <person name="Ankai A."/>
            <person name="Hosoyama A."/>
            <person name="Terui Y."/>
            <person name="Sekine M."/>
            <person name="Fukai R."/>
            <person name="Kato Y."/>
            <person name="Nakamura S."/>
            <person name="Yamada-Narita S."/>
            <person name="Kawakoshi A."/>
            <person name="Fukunaga Y."/>
            <person name="Yamazaki S."/>
            <person name="Fujita N."/>
        </authorList>
    </citation>
    <scope>NUCLEOTIDE SEQUENCE [LARGE SCALE GENOMIC DNA]</scope>
    <source>
        <strain evidence="10">NBRC 102666 / KCTC 22515 / FYK2301M01</strain>
    </source>
</reference>
<dbReference type="PANTHER" id="PTHR42829">
    <property type="entry name" value="NADH-UBIQUINONE OXIDOREDUCTASE CHAIN 5"/>
    <property type="match status" value="1"/>
</dbReference>
<dbReference type="InterPro" id="IPR003945">
    <property type="entry name" value="NU5C-like"/>
</dbReference>
<keyword evidence="10" id="KW-1185">Reference proteome</keyword>
<evidence type="ECO:0000259" key="7">
    <source>
        <dbReference type="Pfam" id="PF00361"/>
    </source>
</evidence>
<dbReference type="KEGG" id="phm:PSMK_15510"/>
<evidence type="ECO:0000256" key="6">
    <source>
        <dbReference type="SAM" id="Phobius"/>
    </source>
</evidence>
<organism evidence="9 10">
    <name type="scientific">Phycisphaera mikurensis (strain NBRC 102666 / KCTC 22515 / FYK2301M01)</name>
    <dbReference type="NCBI Taxonomy" id="1142394"/>
    <lineage>
        <taxon>Bacteria</taxon>
        <taxon>Pseudomonadati</taxon>
        <taxon>Planctomycetota</taxon>
        <taxon>Phycisphaerae</taxon>
        <taxon>Phycisphaerales</taxon>
        <taxon>Phycisphaeraceae</taxon>
        <taxon>Phycisphaera</taxon>
    </lineage>
</organism>
<feature type="transmembrane region" description="Helical" evidence="6">
    <location>
        <begin position="296"/>
        <end position="317"/>
    </location>
</feature>
<keyword evidence="2 5" id="KW-0812">Transmembrane</keyword>
<dbReference type="GO" id="GO:0003954">
    <property type="term" value="F:NADH dehydrogenase activity"/>
    <property type="evidence" value="ECO:0007669"/>
    <property type="project" value="TreeGrafter"/>
</dbReference>
<feature type="transmembrane region" description="Helical" evidence="6">
    <location>
        <begin position="120"/>
        <end position="138"/>
    </location>
</feature>
<keyword evidence="3 6" id="KW-1133">Transmembrane helix</keyword>
<dbReference type="AlphaFoldDB" id="I0IEM2"/>
<proteinExistence type="predicted"/>
<feature type="transmembrane region" description="Helical" evidence="6">
    <location>
        <begin position="521"/>
        <end position="546"/>
    </location>
</feature>
<dbReference type="EMBL" id="AP012338">
    <property type="protein sequence ID" value="BAM03710.1"/>
    <property type="molecule type" value="Genomic_DNA"/>
</dbReference>
<feature type="transmembrane region" description="Helical" evidence="6">
    <location>
        <begin position="268"/>
        <end position="284"/>
    </location>
</feature>
<dbReference type="InterPro" id="IPR001516">
    <property type="entry name" value="Proton_antipo_N"/>
</dbReference>
<dbReference type="NCBIfam" id="NF005141">
    <property type="entry name" value="PRK06590.1"/>
    <property type="match status" value="1"/>
</dbReference>
<dbReference type="GO" id="GO:0012505">
    <property type="term" value="C:endomembrane system"/>
    <property type="evidence" value="ECO:0007669"/>
    <property type="project" value="UniProtKB-SubCell"/>
</dbReference>
<feature type="transmembrane region" description="Helical" evidence="6">
    <location>
        <begin position="183"/>
        <end position="200"/>
    </location>
</feature>
<name>I0IEM2_PHYMF</name>
<evidence type="ECO:0000256" key="3">
    <source>
        <dbReference type="ARBA" id="ARBA00022989"/>
    </source>
</evidence>
<dbReference type="NCBIfam" id="TIGR01974">
    <property type="entry name" value="NDH_I_L"/>
    <property type="match status" value="1"/>
</dbReference>
<dbReference type="EC" id="1.6.5.11" evidence="9"/>
<dbReference type="eggNOG" id="COG1009">
    <property type="taxonomic scope" value="Bacteria"/>
</dbReference>
<feature type="transmembrane region" description="Helical" evidence="6">
    <location>
        <begin position="324"/>
        <end position="345"/>
    </location>
</feature>
<dbReference type="GO" id="GO:0015990">
    <property type="term" value="P:electron transport coupled proton transport"/>
    <property type="evidence" value="ECO:0007669"/>
    <property type="project" value="TreeGrafter"/>
</dbReference>
<dbReference type="Proteomes" id="UP000007881">
    <property type="component" value="Chromosome"/>
</dbReference>
<dbReference type="PRINTS" id="PR01434">
    <property type="entry name" value="NADHDHGNASE5"/>
</dbReference>
<evidence type="ECO:0000313" key="10">
    <source>
        <dbReference type="Proteomes" id="UP000007881"/>
    </source>
</evidence>
<comment type="subcellular location">
    <subcellularLocation>
        <location evidence="1">Endomembrane system</location>
        <topology evidence="1">Multi-pass membrane protein</topology>
    </subcellularLocation>
    <subcellularLocation>
        <location evidence="5">Membrane</location>
        <topology evidence="5">Multi-pass membrane protein</topology>
    </subcellularLocation>
</comment>
<dbReference type="Gene3D" id="1.20.5.2700">
    <property type="match status" value="1"/>
</dbReference>
<feature type="transmembrane region" description="Helical" evidence="6">
    <location>
        <begin position="434"/>
        <end position="456"/>
    </location>
</feature>
<feature type="transmembrane region" description="Helical" evidence="6">
    <location>
        <begin position="653"/>
        <end position="676"/>
    </location>
</feature>
<evidence type="ECO:0000313" key="9">
    <source>
        <dbReference type="EMBL" id="BAM03710.1"/>
    </source>
</evidence>
<feature type="transmembrane region" description="Helical" evidence="6">
    <location>
        <begin position="595"/>
        <end position="614"/>
    </location>
</feature>
<dbReference type="GO" id="GO:0042773">
    <property type="term" value="P:ATP synthesis coupled electron transport"/>
    <property type="evidence" value="ECO:0007669"/>
    <property type="project" value="InterPro"/>
</dbReference>
<evidence type="ECO:0000256" key="4">
    <source>
        <dbReference type="ARBA" id="ARBA00023136"/>
    </source>
</evidence>
<feature type="transmembrane region" description="Helical" evidence="6">
    <location>
        <begin position="144"/>
        <end position="162"/>
    </location>
</feature>
<feature type="domain" description="NADH:quinone oxidoreductase/Mrp antiporter transmembrane" evidence="7">
    <location>
        <begin position="141"/>
        <end position="427"/>
    </location>
</feature>
<keyword evidence="9" id="KW-0560">Oxidoreductase</keyword>
<evidence type="ECO:0000256" key="1">
    <source>
        <dbReference type="ARBA" id="ARBA00004127"/>
    </source>
</evidence>
<dbReference type="PRINTS" id="PR01435">
    <property type="entry name" value="NPOXDRDTASE5"/>
</dbReference>
<dbReference type="Pfam" id="PF00361">
    <property type="entry name" value="Proton_antipo_M"/>
    <property type="match status" value="1"/>
</dbReference>
<dbReference type="GO" id="GO:0008137">
    <property type="term" value="F:NADH dehydrogenase (ubiquinone) activity"/>
    <property type="evidence" value="ECO:0007669"/>
    <property type="project" value="InterPro"/>
</dbReference>
<evidence type="ECO:0000259" key="8">
    <source>
        <dbReference type="Pfam" id="PF00662"/>
    </source>
</evidence>
<dbReference type="RefSeq" id="WP_014436928.1">
    <property type="nucleotide sequence ID" value="NC_017080.1"/>
</dbReference>
<feature type="transmembrane region" description="Helical" evidence="6">
    <location>
        <begin position="696"/>
        <end position="717"/>
    </location>
</feature>
<evidence type="ECO:0000256" key="2">
    <source>
        <dbReference type="ARBA" id="ARBA00022692"/>
    </source>
</evidence>